<dbReference type="AlphaFoldDB" id="A0A7J5AJ13"/>
<dbReference type="InterPro" id="IPR029058">
    <property type="entry name" value="AB_hydrolase_fold"/>
</dbReference>
<protein>
    <submittedName>
        <fullName evidence="1">Alpha/beta hydrolase</fullName>
    </submittedName>
</protein>
<accession>A0A7J5AJ13</accession>
<organism evidence="1 2">
    <name type="scientific">Flavobacterium luteum</name>
    <dbReference type="NCBI Taxonomy" id="2026654"/>
    <lineage>
        <taxon>Bacteria</taxon>
        <taxon>Pseudomonadati</taxon>
        <taxon>Bacteroidota</taxon>
        <taxon>Flavobacteriia</taxon>
        <taxon>Flavobacteriales</taxon>
        <taxon>Flavobacteriaceae</taxon>
        <taxon>Flavobacterium</taxon>
    </lineage>
</organism>
<dbReference type="GO" id="GO:0016787">
    <property type="term" value="F:hydrolase activity"/>
    <property type="evidence" value="ECO:0007669"/>
    <property type="project" value="UniProtKB-KW"/>
</dbReference>
<reference evidence="1 2" key="1">
    <citation type="submission" date="2019-09" db="EMBL/GenBank/DDBJ databases">
        <title>Flavobacterium sp. nov., isolated from glacier ice.</title>
        <authorList>
            <person name="Liu Q."/>
        </authorList>
    </citation>
    <scope>NUCLEOTIDE SEQUENCE [LARGE SCALE GENOMIC DNA]</scope>
    <source>
        <strain evidence="1 2">NBRC 112527</strain>
    </source>
</reference>
<keyword evidence="1" id="KW-0378">Hydrolase</keyword>
<comment type="caution">
    <text evidence="1">The sequence shown here is derived from an EMBL/GenBank/DDBJ whole genome shotgun (WGS) entry which is preliminary data.</text>
</comment>
<dbReference type="SUPFAM" id="SSF53474">
    <property type="entry name" value="alpha/beta-Hydrolases"/>
    <property type="match status" value="1"/>
</dbReference>
<gene>
    <name evidence="1" type="ORF">F6464_00560</name>
</gene>
<evidence type="ECO:0000313" key="2">
    <source>
        <dbReference type="Proteomes" id="UP000490922"/>
    </source>
</evidence>
<dbReference type="Proteomes" id="UP000490922">
    <property type="component" value="Unassembled WGS sequence"/>
</dbReference>
<dbReference type="RefSeq" id="WP_151105801.1">
    <property type="nucleotide sequence ID" value="NZ_WAEM01000001.1"/>
</dbReference>
<dbReference type="Gene3D" id="3.40.50.1820">
    <property type="entry name" value="alpha/beta hydrolase"/>
    <property type="match status" value="1"/>
</dbReference>
<dbReference type="EMBL" id="WAEM01000001">
    <property type="protein sequence ID" value="KAB1157607.1"/>
    <property type="molecule type" value="Genomic_DNA"/>
</dbReference>
<evidence type="ECO:0000313" key="1">
    <source>
        <dbReference type="EMBL" id="KAB1157607.1"/>
    </source>
</evidence>
<proteinExistence type="predicted"/>
<sequence length="215" mass="24050">MDVTNYTEISLPIDHVRLVGELYIPPRAKALIVFSQNCGNNRFSVRNRQVANYLQKRNFGTLLFDLLTPEEDTKKRMDIDLLTKRLIEVTEYLEALSTTKHIPIGYFGVSIGAASAIKASIKHPEIFGIVAKGGRLDLVGNDLAKVNVPILLIVGALNENTLQLNQVTFQELNCDKKLEVVPGAYNSFKELGAMEKVSELSTNWFKNYLPIQKAV</sequence>
<dbReference type="OrthoDB" id="9810066at2"/>
<keyword evidence="2" id="KW-1185">Reference proteome</keyword>
<name>A0A7J5AJ13_9FLAO</name>